<dbReference type="AlphaFoldDB" id="A0A5N5X204"/>
<proteinExistence type="predicted"/>
<name>A0A5N5X204_9EURO</name>
<sequence>MELEGYSDGTDSSPSTIPFVGLFIPFILVPLAKPLSSDPLNVFRYKTCRSALLTRENGM</sequence>
<keyword evidence="3" id="KW-1185">Reference proteome</keyword>
<reference evidence="2 3" key="1">
    <citation type="submission" date="2019-04" db="EMBL/GenBank/DDBJ databases">
        <title>Friends and foes A comparative genomics study of 23 Aspergillus species from section Flavi.</title>
        <authorList>
            <consortium name="DOE Joint Genome Institute"/>
            <person name="Kjaerbolling I."/>
            <person name="Vesth T."/>
            <person name="Frisvad J.C."/>
            <person name="Nybo J.L."/>
            <person name="Theobald S."/>
            <person name="Kildgaard S."/>
            <person name="Isbrandt T."/>
            <person name="Kuo A."/>
            <person name="Sato A."/>
            <person name="Lyhne E.K."/>
            <person name="Kogle M.E."/>
            <person name="Wiebenga A."/>
            <person name="Kun R.S."/>
            <person name="Lubbers R.J."/>
            <person name="Makela M.R."/>
            <person name="Barry K."/>
            <person name="Chovatia M."/>
            <person name="Clum A."/>
            <person name="Daum C."/>
            <person name="Haridas S."/>
            <person name="He G."/>
            <person name="LaButti K."/>
            <person name="Lipzen A."/>
            <person name="Mondo S."/>
            <person name="Riley R."/>
            <person name="Salamov A."/>
            <person name="Simmons B.A."/>
            <person name="Magnuson J.K."/>
            <person name="Henrissat B."/>
            <person name="Mortensen U.H."/>
            <person name="Larsen T.O."/>
            <person name="Devries R.P."/>
            <person name="Grigoriev I.V."/>
            <person name="Machida M."/>
            <person name="Baker S.E."/>
            <person name="Andersen M.R."/>
        </authorList>
    </citation>
    <scope>NUCLEOTIDE SEQUENCE [LARGE SCALE GENOMIC DNA]</scope>
    <source>
        <strain evidence="2 3">CBS 151.66</strain>
    </source>
</reference>
<dbReference type="EMBL" id="ML732229">
    <property type="protein sequence ID" value="KAB8073340.1"/>
    <property type="molecule type" value="Genomic_DNA"/>
</dbReference>
<evidence type="ECO:0000256" key="1">
    <source>
        <dbReference type="SAM" id="Phobius"/>
    </source>
</evidence>
<keyword evidence="1" id="KW-1133">Transmembrane helix</keyword>
<dbReference type="Proteomes" id="UP000326565">
    <property type="component" value="Unassembled WGS sequence"/>
</dbReference>
<feature type="transmembrane region" description="Helical" evidence="1">
    <location>
        <begin position="16"/>
        <end position="36"/>
    </location>
</feature>
<gene>
    <name evidence="2" type="ORF">BDV29DRAFT_175719</name>
</gene>
<evidence type="ECO:0000313" key="3">
    <source>
        <dbReference type="Proteomes" id="UP000326565"/>
    </source>
</evidence>
<organism evidence="2 3">
    <name type="scientific">Aspergillus leporis</name>
    <dbReference type="NCBI Taxonomy" id="41062"/>
    <lineage>
        <taxon>Eukaryota</taxon>
        <taxon>Fungi</taxon>
        <taxon>Dikarya</taxon>
        <taxon>Ascomycota</taxon>
        <taxon>Pezizomycotina</taxon>
        <taxon>Eurotiomycetes</taxon>
        <taxon>Eurotiomycetidae</taxon>
        <taxon>Eurotiales</taxon>
        <taxon>Aspergillaceae</taxon>
        <taxon>Aspergillus</taxon>
        <taxon>Aspergillus subgen. Circumdati</taxon>
    </lineage>
</organism>
<accession>A0A5N5X204</accession>
<keyword evidence="1" id="KW-0472">Membrane</keyword>
<evidence type="ECO:0000313" key="2">
    <source>
        <dbReference type="EMBL" id="KAB8073340.1"/>
    </source>
</evidence>
<keyword evidence="1" id="KW-0812">Transmembrane</keyword>
<protein>
    <submittedName>
        <fullName evidence="2">Uncharacterized protein</fullName>
    </submittedName>
</protein>